<evidence type="ECO:0000256" key="6">
    <source>
        <dbReference type="ARBA" id="ARBA00023136"/>
    </source>
</evidence>
<organism evidence="7 8">
    <name type="scientific">Carpinus fangiana</name>
    <dbReference type="NCBI Taxonomy" id="176857"/>
    <lineage>
        <taxon>Eukaryota</taxon>
        <taxon>Viridiplantae</taxon>
        <taxon>Streptophyta</taxon>
        <taxon>Embryophyta</taxon>
        <taxon>Tracheophyta</taxon>
        <taxon>Spermatophyta</taxon>
        <taxon>Magnoliopsida</taxon>
        <taxon>eudicotyledons</taxon>
        <taxon>Gunneridae</taxon>
        <taxon>Pentapetalae</taxon>
        <taxon>rosids</taxon>
        <taxon>fabids</taxon>
        <taxon>Fagales</taxon>
        <taxon>Betulaceae</taxon>
        <taxon>Carpinus</taxon>
    </lineage>
</organism>
<sequence>MLSARPRYQQVVLLGCALAVLVLLYSRYRDTAGIPGIASSFDPPAKHTFPSDHSASGDYSPVTAADSPFDADHDCPDILGASDILVALKTGATEARRRLPAHFDTYLRCIPQYVIYSDLAEDIDGHKVYDALDNISEDMRLHSPDFELYRQLQDYQREGKDFDSLREAASGKKEETRAWKLDKWKFLPMVEKAVAHQPTANWYIFIEADTFLVWSNMLKYLSKLDSSKPIYLGGQNWMGDTEFANGGSGYILSNSAAHMFTKQIDSNRQKYEKAVDEDCCGDLMIAKVLRDIDIRITRAFPIVQGETPSTLDYTGLHWCHPVVTYHHMSADEIADYWKFEQQWLRGPNAQAPIMHRDVFEHFVEPHIQHASPKWDNISKDRIFTSASDPNASAEQKVAHKSSQACSLACHQDTRCMQYQFRPGQCKFGDVIRLGQSVPEDVESGWEWERIKDFKKQQEPCEPQWILS</sequence>
<comment type="subcellular location">
    <subcellularLocation>
        <location evidence="1">Membrane</location>
        <topology evidence="1">Single-pass type II membrane protein</topology>
    </subcellularLocation>
</comment>
<dbReference type="GO" id="GO:0016020">
    <property type="term" value="C:membrane"/>
    <property type="evidence" value="ECO:0007669"/>
    <property type="project" value="UniProtKB-SubCell"/>
</dbReference>
<evidence type="ECO:0000313" key="7">
    <source>
        <dbReference type="EMBL" id="KAB8446192.1"/>
    </source>
</evidence>
<keyword evidence="3" id="KW-0812">Transmembrane</keyword>
<dbReference type="InterPro" id="IPR026050">
    <property type="entry name" value="C1GALT1/C1GALT1_chp1"/>
</dbReference>
<keyword evidence="8" id="KW-1185">Reference proteome</keyword>
<evidence type="ECO:0000256" key="3">
    <source>
        <dbReference type="ARBA" id="ARBA00022692"/>
    </source>
</evidence>
<protein>
    <recommendedName>
        <fullName evidence="9">Glycosyltransferase family 31 protein</fullName>
    </recommendedName>
</protein>
<evidence type="ECO:0008006" key="9">
    <source>
        <dbReference type="Google" id="ProtNLM"/>
    </source>
</evidence>
<dbReference type="EMBL" id="VIBQ01000038">
    <property type="protein sequence ID" value="KAB8446192.1"/>
    <property type="molecule type" value="Genomic_DNA"/>
</dbReference>
<proteinExistence type="inferred from homology"/>
<accession>A0A5N6L172</accession>
<name>A0A5N6L172_9ROSI</name>
<dbReference type="PANTHER" id="PTHR23033:SF47">
    <property type="entry name" value="APPLE DOMAIN-CONTAINING PROTEIN-RELATED"/>
    <property type="match status" value="1"/>
</dbReference>
<evidence type="ECO:0000256" key="2">
    <source>
        <dbReference type="ARBA" id="ARBA00006462"/>
    </source>
</evidence>
<dbReference type="Proteomes" id="UP000327013">
    <property type="component" value="Unassembled WGS sequence"/>
</dbReference>
<evidence type="ECO:0000256" key="5">
    <source>
        <dbReference type="ARBA" id="ARBA00022989"/>
    </source>
</evidence>
<comment type="similarity">
    <text evidence="2">Belongs to the glycosyltransferase 31 family. Beta3-Gal-T subfamily.</text>
</comment>
<gene>
    <name evidence="7" type="ORF">FH972_025174</name>
</gene>
<dbReference type="Gene3D" id="3.90.550.50">
    <property type="match status" value="1"/>
</dbReference>
<keyword evidence="4" id="KW-0735">Signal-anchor</keyword>
<evidence type="ECO:0000313" key="8">
    <source>
        <dbReference type="Proteomes" id="UP000327013"/>
    </source>
</evidence>
<evidence type="ECO:0000256" key="4">
    <source>
        <dbReference type="ARBA" id="ARBA00022968"/>
    </source>
</evidence>
<reference evidence="7 8" key="1">
    <citation type="submission" date="2019-06" db="EMBL/GenBank/DDBJ databases">
        <title>A chromosomal-level reference genome of Carpinus fangiana (Coryloideae, Betulaceae).</title>
        <authorList>
            <person name="Yang X."/>
            <person name="Wang Z."/>
            <person name="Zhang L."/>
            <person name="Hao G."/>
            <person name="Liu J."/>
            <person name="Yang Y."/>
        </authorList>
    </citation>
    <scope>NUCLEOTIDE SEQUENCE [LARGE SCALE GENOMIC DNA]</scope>
    <source>
        <strain evidence="7">Cfa_2016G</strain>
        <tissue evidence="7">Leaf</tissue>
    </source>
</reference>
<keyword evidence="5" id="KW-1133">Transmembrane helix</keyword>
<dbReference type="PANTHER" id="PTHR23033">
    <property type="entry name" value="BETA1,3-GALACTOSYLTRANSFERASE"/>
    <property type="match status" value="1"/>
</dbReference>
<evidence type="ECO:0000256" key="1">
    <source>
        <dbReference type="ARBA" id="ARBA00004606"/>
    </source>
</evidence>
<dbReference type="OrthoDB" id="414175at2759"/>
<comment type="caution">
    <text evidence="7">The sequence shown here is derived from an EMBL/GenBank/DDBJ whole genome shotgun (WGS) entry which is preliminary data.</text>
</comment>
<keyword evidence="6" id="KW-0472">Membrane</keyword>
<dbReference type="AlphaFoldDB" id="A0A5N6L172"/>